<organism evidence="15 16">
    <name type="scientific">Crucibulum laeve</name>
    <dbReference type="NCBI Taxonomy" id="68775"/>
    <lineage>
        <taxon>Eukaryota</taxon>
        <taxon>Fungi</taxon>
        <taxon>Dikarya</taxon>
        <taxon>Basidiomycota</taxon>
        <taxon>Agaricomycotina</taxon>
        <taxon>Agaricomycetes</taxon>
        <taxon>Agaricomycetidae</taxon>
        <taxon>Agaricales</taxon>
        <taxon>Agaricineae</taxon>
        <taxon>Nidulariaceae</taxon>
        <taxon>Crucibulum</taxon>
    </lineage>
</organism>
<evidence type="ECO:0000256" key="3">
    <source>
        <dbReference type="ARBA" id="ARBA00004922"/>
    </source>
</evidence>
<evidence type="ECO:0000256" key="11">
    <source>
        <dbReference type="ARBA" id="ARBA00045104"/>
    </source>
</evidence>
<feature type="domain" description="Glycosyltransferase subfamily 4-like N-terminal" evidence="14">
    <location>
        <begin position="19"/>
        <end position="207"/>
    </location>
</feature>
<keyword evidence="9 12" id="KW-0472">Membrane</keyword>
<evidence type="ECO:0000313" key="15">
    <source>
        <dbReference type="EMBL" id="TFK31990.1"/>
    </source>
</evidence>
<feature type="transmembrane region" description="Helical" evidence="12">
    <location>
        <begin position="458"/>
        <end position="480"/>
    </location>
</feature>
<name>A0A5C3LGT9_9AGAR</name>
<dbReference type="PANTHER" id="PTHR45918">
    <property type="entry name" value="ALPHA-1,3/1,6-MANNOSYLTRANSFERASE ALG2"/>
    <property type="match status" value="1"/>
</dbReference>
<dbReference type="UniPathway" id="UPA00378"/>
<evidence type="ECO:0000256" key="7">
    <source>
        <dbReference type="ARBA" id="ARBA00022824"/>
    </source>
</evidence>
<comment type="similarity">
    <text evidence="12">Belongs to the glycosyltransferase group 1 family.</text>
</comment>
<evidence type="ECO:0000313" key="16">
    <source>
        <dbReference type="Proteomes" id="UP000308652"/>
    </source>
</evidence>
<reference evidence="15 16" key="1">
    <citation type="journal article" date="2019" name="Nat. Ecol. Evol.">
        <title>Megaphylogeny resolves global patterns of mushroom evolution.</title>
        <authorList>
            <person name="Varga T."/>
            <person name="Krizsan K."/>
            <person name="Foldi C."/>
            <person name="Dima B."/>
            <person name="Sanchez-Garcia M."/>
            <person name="Sanchez-Ramirez S."/>
            <person name="Szollosi G.J."/>
            <person name="Szarkandi J.G."/>
            <person name="Papp V."/>
            <person name="Albert L."/>
            <person name="Andreopoulos W."/>
            <person name="Angelini C."/>
            <person name="Antonin V."/>
            <person name="Barry K.W."/>
            <person name="Bougher N.L."/>
            <person name="Buchanan P."/>
            <person name="Buyck B."/>
            <person name="Bense V."/>
            <person name="Catcheside P."/>
            <person name="Chovatia M."/>
            <person name="Cooper J."/>
            <person name="Damon W."/>
            <person name="Desjardin D."/>
            <person name="Finy P."/>
            <person name="Geml J."/>
            <person name="Haridas S."/>
            <person name="Hughes K."/>
            <person name="Justo A."/>
            <person name="Karasinski D."/>
            <person name="Kautmanova I."/>
            <person name="Kiss B."/>
            <person name="Kocsube S."/>
            <person name="Kotiranta H."/>
            <person name="LaButti K.M."/>
            <person name="Lechner B.E."/>
            <person name="Liimatainen K."/>
            <person name="Lipzen A."/>
            <person name="Lukacs Z."/>
            <person name="Mihaltcheva S."/>
            <person name="Morgado L.N."/>
            <person name="Niskanen T."/>
            <person name="Noordeloos M.E."/>
            <person name="Ohm R.A."/>
            <person name="Ortiz-Santana B."/>
            <person name="Ovrebo C."/>
            <person name="Racz N."/>
            <person name="Riley R."/>
            <person name="Savchenko A."/>
            <person name="Shiryaev A."/>
            <person name="Soop K."/>
            <person name="Spirin V."/>
            <person name="Szebenyi C."/>
            <person name="Tomsovsky M."/>
            <person name="Tulloss R.E."/>
            <person name="Uehling J."/>
            <person name="Grigoriev I.V."/>
            <person name="Vagvolgyi C."/>
            <person name="Papp T."/>
            <person name="Martin F.M."/>
            <person name="Miettinen O."/>
            <person name="Hibbett D.S."/>
            <person name="Nagy L.G."/>
        </authorList>
    </citation>
    <scope>NUCLEOTIDE SEQUENCE [LARGE SCALE GENOMIC DNA]</scope>
    <source>
        <strain evidence="15 16">CBS 166.37</strain>
    </source>
</reference>
<evidence type="ECO:0000259" key="14">
    <source>
        <dbReference type="Pfam" id="PF13439"/>
    </source>
</evidence>
<dbReference type="EC" id="2.4.1.257" evidence="12"/>
<sequence>MATQTRRLRVAFLHPDLGIGGAERLVVDAALGLQGLGHTVDIYTSHHDSGHCFEETRDGSLRVHHITPPFPRSINGKFHILLAHLRQLHLTAFLLQPGAPKYDVYFVDQLSTCIPFLRTIGHTRVVFYLHFPDKLLSNGAFEEGNVRREQGSLLKRIYRLPMDWLEEATTRQADIILANSKFTARVSKTYLPSIRDLTVVYPGINISAYESEVDHSDHDIISVTSDRPTLLSLNRFEKKKNVGLAIEAFARLQPKIANNPNLQDMRLVIAGGYDPRLEDNTETLTFLINLTHAFSLTYNVITPESLPSQGPLPHKEGATPANPQVLFLLNFTTAQRTALLLNPSTKVLLYTPTNEHFGIGPVEAMGCGVPVLACNTGGPTESIVDHPNAQRTGWLEKPDAYVWADALAEIVSMSPEEREAIARRGKERARSIFGMDAMALRMEEALIEAASMGEVNSAAGTLVIMFFGFLLAYLVGPLVLPSSQ</sequence>
<evidence type="ECO:0000256" key="10">
    <source>
        <dbReference type="ARBA" id="ARBA00045103"/>
    </source>
</evidence>
<evidence type="ECO:0000256" key="4">
    <source>
        <dbReference type="ARBA" id="ARBA00022676"/>
    </source>
</evidence>
<dbReference type="SUPFAM" id="SSF53756">
    <property type="entry name" value="UDP-Glycosyltransferase/glycogen phosphorylase"/>
    <property type="match status" value="1"/>
</dbReference>
<dbReference type="Pfam" id="PF00534">
    <property type="entry name" value="Glycos_transf_1"/>
    <property type="match status" value="2"/>
</dbReference>
<keyword evidence="5 12" id="KW-0808">Transferase</keyword>
<feature type="domain" description="Glycosyl transferase family 1" evidence="13">
    <location>
        <begin position="223"/>
        <end position="299"/>
    </location>
</feature>
<comment type="pathway">
    <text evidence="3 12">Protein modification; protein glycosylation.</text>
</comment>
<dbReference type="EC" id="2.4.1.132" evidence="12"/>
<evidence type="ECO:0000256" key="8">
    <source>
        <dbReference type="ARBA" id="ARBA00022989"/>
    </source>
</evidence>
<dbReference type="OrthoDB" id="448893at2759"/>
<comment type="function">
    <text evidence="1 12">Mannosylates Man(2)GlcNAc(2)-dolichol diphosphate and Man(1)GlcNAc(2)-dolichol diphosphate to form Man(3)GlcNAc(2)-dolichol diphosphate.</text>
</comment>
<proteinExistence type="inferred from homology"/>
<dbReference type="GO" id="GO:0102704">
    <property type="term" value="F:GDP-Man:Man(2)GlcNAc(2)-PP-Dol alpha-1,6-mannosyltransferase activity"/>
    <property type="evidence" value="ECO:0007669"/>
    <property type="project" value="UniProtKB-UniRule"/>
</dbReference>
<feature type="domain" description="Glycosyl transferase family 1" evidence="13">
    <location>
        <begin position="323"/>
        <end position="428"/>
    </location>
</feature>
<evidence type="ECO:0000256" key="6">
    <source>
        <dbReference type="ARBA" id="ARBA00022692"/>
    </source>
</evidence>
<dbReference type="PANTHER" id="PTHR45918:SF1">
    <property type="entry name" value="ALPHA-1,3_1,6-MANNOSYLTRANSFERASE ALG2"/>
    <property type="match status" value="1"/>
</dbReference>
<evidence type="ECO:0000256" key="2">
    <source>
        <dbReference type="ARBA" id="ARBA00004586"/>
    </source>
</evidence>
<comment type="catalytic activity">
    <reaction evidence="10 12">
        <text>a beta-D-Man-(1-&gt;4)-beta-D-GlcNAc-(1-&gt;4)-alpha-D-GlcNAc-diphospho-di-trans,poly-cis-dolichol + GDP-alpha-D-mannose = an alpha-D-Man-(1-&gt;3)-beta-D-Man-(1-&gt;4)-beta-D-GlcNAc-(1-&gt;4)-alpha-D-GlcNAc-diphospho-di-trans,poly-cis-dolichol + GDP + H(+)</text>
        <dbReference type="Rhea" id="RHEA:29515"/>
        <dbReference type="Rhea" id="RHEA-COMP:19511"/>
        <dbReference type="Rhea" id="RHEA-COMP:19513"/>
        <dbReference type="ChEBI" id="CHEBI:15378"/>
        <dbReference type="ChEBI" id="CHEBI:57527"/>
        <dbReference type="ChEBI" id="CHEBI:58189"/>
        <dbReference type="ChEBI" id="CHEBI:58472"/>
        <dbReference type="ChEBI" id="CHEBI:132510"/>
        <dbReference type="EC" id="2.4.1.132"/>
    </reaction>
    <physiologicalReaction direction="left-to-right" evidence="10 12">
        <dbReference type="Rhea" id="RHEA:29516"/>
    </physiologicalReaction>
</comment>
<dbReference type="Gene3D" id="3.40.50.2000">
    <property type="entry name" value="Glycogen Phosphorylase B"/>
    <property type="match status" value="2"/>
</dbReference>
<comment type="catalytic activity">
    <reaction evidence="11 12">
        <text>an alpha-D-Man-(1-&gt;3)-beta-D-Man-(1-&gt;4)-beta-D-GlcNAc-(1-&gt;4)-alpha-D-GlcNAc-diphospho-di-trans,poly-cis-dolichol + GDP-alpha-D-mannose = an alpha-D-Man-(1-&gt;3)-[alpha-D-Man-(1-&gt;6)]-beta-D-Man-(1-&gt;4)-beta-D-GlcNAc-(1-&gt;4)-alpha-D-GlcNAc-diphospho-di-trans,poly-cis-dolichol + GDP + H(+)</text>
        <dbReference type="Rhea" id="RHEA:29519"/>
        <dbReference type="Rhea" id="RHEA-COMP:19513"/>
        <dbReference type="Rhea" id="RHEA-COMP:19515"/>
        <dbReference type="ChEBI" id="CHEBI:15378"/>
        <dbReference type="ChEBI" id="CHEBI:57527"/>
        <dbReference type="ChEBI" id="CHEBI:58189"/>
        <dbReference type="ChEBI" id="CHEBI:132510"/>
        <dbReference type="ChEBI" id="CHEBI:132511"/>
        <dbReference type="EC" id="2.4.1.257"/>
    </reaction>
    <physiologicalReaction direction="left-to-right" evidence="11 12">
        <dbReference type="Rhea" id="RHEA:29520"/>
    </physiologicalReaction>
</comment>
<evidence type="ECO:0000256" key="12">
    <source>
        <dbReference type="RuleBase" id="RU367136"/>
    </source>
</evidence>
<dbReference type="Pfam" id="PF13439">
    <property type="entry name" value="Glyco_transf_4"/>
    <property type="match status" value="1"/>
</dbReference>
<dbReference type="Proteomes" id="UP000308652">
    <property type="component" value="Unassembled WGS sequence"/>
</dbReference>
<evidence type="ECO:0000256" key="5">
    <source>
        <dbReference type="ARBA" id="ARBA00022679"/>
    </source>
</evidence>
<evidence type="ECO:0000256" key="1">
    <source>
        <dbReference type="ARBA" id="ARBA00003142"/>
    </source>
</evidence>
<dbReference type="GO" id="GO:0005789">
    <property type="term" value="C:endoplasmic reticulum membrane"/>
    <property type="evidence" value="ECO:0007669"/>
    <property type="project" value="UniProtKB-SubCell"/>
</dbReference>
<keyword evidence="7 12" id="KW-0256">Endoplasmic reticulum</keyword>
<accession>A0A5C3LGT9</accession>
<dbReference type="InterPro" id="IPR001296">
    <property type="entry name" value="Glyco_trans_1"/>
</dbReference>
<protein>
    <recommendedName>
        <fullName evidence="12">Alpha-1,3/1,6-mannosyltransferase ALG2</fullName>
        <ecNumber evidence="12">2.4.1.132</ecNumber>
        <ecNumber evidence="12">2.4.1.257</ecNumber>
    </recommendedName>
    <alternativeName>
        <fullName evidence="12">GDP-Man:Man(1)GlcNAc(2)-PP-Dol alpha-1,3-mannosyltransferase</fullName>
    </alternativeName>
</protein>
<dbReference type="AlphaFoldDB" id="A0A5C3LGT9"/>
<comment type="subcellular location">
    <subcellularLocation>
        <location evidence="2 12">Endoplasmic reticulum membrane</location>
    </subcellularLocation>
</comment>
<dbReference type="EMBL" id="ML213692">
    <property type="protein sequence ID" value="TFK31990.1"/>
    <property type="molecule type" value="Genomic_DNA"/>
</dbReference>
<keyword evidence="8 12" id="KW-1133">Transmembrane helix</keyword>
<gene>
    <name evidence="15" type="ORF">BDQ12DRAFT_707819</name>
</gene>
<keyword evidence="16" id="KW-1185">Reference proteome</keyword>
<keyword evidence="6 12" id="KW-0812">Transmembrane</keyword>
<evidence type="ECO:0000256" key="9">
    <source>
        <dbReference type="ARBA" id="ARBA00023136"/>
    </source>
</evidence>
<dbReference type="GO" id="GO:0004378">
    <property type="term" value="F:GDP-Man:Man(1)GlcNAc(2)-PP-Dol alpha-1,3-mannosyltransferase activity"/>
    <property type="evidence" value="ECO:0007669"/>
    <property type="project" value="UniProtKB-UniRule"/>
</dbReference>
<dbReference type="STRING" id="68775.A0A5C3LGT9"/>
<dbReference type="InterPro" id="IPR028098">
    <property type="entry name" value="Glyco_trans_4-like_N"/>
</dbReference>
<evidence type="ECO:0000259" key="13">
    <source>
        <dbReference type="Pfam" id="PF00534"/>
    </source>
</evidence>
<keyword evidence="4 12" id="KW-0328">Glycosyltransferase</keyword>
<dbReference type="InterPro" id="IPR027054">
    <property type="entry name" value="ALG2"/>
</dbReference>